<organism evidence="1 2">
    <name type="scientific">Streptomyces scabiei (strain 87.22)</name>
    <dbReference type="NCBI Taxonomy" id="680198"/>
    <lineage>
        <taxon>Bacteria</taxon>
        <taxon>Bacillati</taxon>
        <taxon>Actinomycetota</taxon>
        <taxon>Actinomycetes</taxon>
        <taxon>Kitasatosporales</taxon>
        <taxon>Streptomycetaceae</taxon>
        <taxon>Streptomyces</taxon>
    </lineage>
</organism>
<proteinExistence type="predicted"/>
<evidence type="ECO:0000313" key="1">
    <source>
        <dbReference type="EMBL" id="CBG72268.1"/>
    </source>
</evidence>
<protein>
    <submittedName>
        <fullName evidence="1">Uncharacterized protein</fullName>
    </submittedName>
</protein>
<accession>C9YV72</accession>
<evidence type="ECO:0000313" key="2">
    <source>
        <dbReference type="Proteomes" id="UP000001444"/>
    </source>
</evidence>
<dbReference type="AlphaFoldDB" id="C9YV72"/>
<dbReference type="HOGENOM" id="CLU_3030674_0_0_11"/>
<keyword evidence="2" id="KW-1185">Reference proteome</keyword>
<dbReference type="EMBL" id="FN554889">
    <property type="protein sequence ID" value="CBG72268.1"/>
    <property type="molecule type" value="Genomic_DNA"/>
</dbReference>
<name>C9YV72_STRSW</name>
<dbReference type="KEGG" id="scb:SCAB_52331"/>
<sequence length="55" mass="5865">MAFPPRLARRFVGARDGSSWGQLGKGHCGSSVPFRLVRAGAVCTDVVPGVLRVLR</sequence>
<reference evidence="1 2" key="1">
    <citation type="journal article" date="2010" name="Mol. Plant Microbe Interact.">
        <title>Streptomyces scabies 87-22 contains a coronafacic acid-like biosynthetic cluster that contributes to plant-microbe interactions.</title>
        <authorList>
            <person name="Bignell D.R."/>
            <person name="Seipke R.F."/>
            <person name="Huguet-Tapia J.C."/>
            <person name="Chambers A.H."/>
            <person name="Parry R.J."/>
            <person name="Loria R."/>
        </authorList>
    </citation>
    <scope>NUCLEOTIDE SEQUENCE [LARGE SCALE GENOMIC DNA]</scope>
    <source>
        <strain evidence="1 2">87.22</strain>
    </source>
</reference>
<dbReference type="Proteomes" id="UP000001444">
    <property type="component" value="Chromosome"/>
</dbReference>
<gene>
    <name evidence="1" type="ordered locus">SCAB_52331</name>
</gene>